<evidence type="ECO:0000313" key="3">
    <source>
        <dbReference type="Proteomes" id="UP000028411"/>
    </source>
</evidence>
<dbReference type="InterPro" id="IPR037401">
    <property type="entry name" value="SnoaL-like"/>
</dbReference>
<organism evidence="2 3">
    <name type="scientific">Sphingobium chlorophenolicum</name>
    <dbReference type="NCBI Taxonomy" id="46429"/>
    <lineage>
        <taxon>Bacteria</taxon>
        <taxon>Pseudomonadati</taxon>
        <taxon>Pseudomonadota</taxon>
        <taxon>Alphaproteobacteria</taxon>
        <taxon>Sphingomonadales</taxon>
        <taxon>Sphingomonadaceae</taxon>
        <taxon>Sphingobium</taxon>
    </lineage>
</organism>
<evidence type="ECO:0000313" key="2">
    <source>
        <dbReference type="EMBL" id="KEQ53921.1"/>
    </source>
</evidence>
<evidence type="ECO:0000259" key="1">
    <source>
        <dbReference type="Pfam" id="PF13577"/>
    </source>
</evidence>
<sequence>MENIRIDRLESHREIEALIANYAHAFDNRDMDLFLSIWDDDCTLIAAEPLRTIHGATALAHLVEQQLWPTWQWSMHIITNCTVKFEDGDADSARSLSNVCCIGHNHQGIGQALVGSYRDIFVRRSGIWKLASREVDMRWGGSAETLLAKIEAKSEQ</sequence>
<dbReference type="CDD" id="cd00531">
    <property type="entry name" value="NTF2_like"/>
    <property type="match status" value="1"/>
</dbReference>
<dbReference type="EMBL" id="JFHR01000016">
    <property type="protein sequence ID" value="KEQ53921.1"/>
    <property type="molecule type" value="Genomic_DNA"/>
</dbReference>
<gene>
    <name evidence="2" type="primary">linA</name>
    <name evidence="2" type="ORF">BV95_01793</name>
</gene>
<dbReference type="Proteomes" id="UP000028411">
    <property type="component" value="Unassembled WGS sequence"/>
</dbReference>
<dbReference type="RefSeq" id="WP_037450230.1">
    <property type="nucleotide sequence ID" value="NZ_JFHR01000016.1"/>
</dbReference>
<dbReference type="Pfam" id="PF13577">
    <property type="entry name" value="SnoaL_4"/>
    <property type="match status" value="1"/>
</dbReference>
<dbReference type="InterPro" id="IPR032710">
    <property type="entry name" value="NTF2-like_dom_sf"/>
</dbReference>
<name>A0A081RFE8_SPHCR</name>
<protein>
    <submittedName>
        <fullName evidence="2">Dehydrochlorinase</fullName>
    </submittedName>
</protein>
<comment type="caution">
    <text evidence="2">The sequence shown here is derived from an EMBL/GenBank/DDBJ whole genome shotgun (WGS) entry which is preliminary data.</text>
</comment>
<reference evidence="2 3" key="1">
    <citation type="submission" date="2014-02" db="EMBL/GenBank/DDBJ databases">
        <title>Whole genome sequence of Sphingobium chlorophenolicum NBRC 16172.</title>
        <authorList>
            <person name="Gan H.M."/>
            <person name="Gan H.Y."/>
            <person name="Chew T.H."/>
            <person name="Savka M.A."/>
        </authorList>
    </citation>
    <scope>NUCLEOTIDE SEQUENCE [LARGE SCALE GENOMIC DNA]</scope>
    <source>
        <strain evidence="2 3">NBRC 16172</strain>
    </source>
</reference>
<dbReference type="eggNOG" id="COG3631">
    <property type="taxonomic scope" value="Bacteria"/>
</dbReference>
<dbReference type="PATRIC" id="fig|46429.4.peg.1761"/>
<dbReference type="AlphaFoldDB" id="A0A081RFE8"/>
<accession>A0A081RFE8</accession>
<feature type="domain" description="SnoaL-like" evidence="1">
    <location>
        <begin position="8"/>
        <end position="133"/>
    </location>
</feature>
<proteinExistence type="predicted"/>
<dbReference type="Gene3D" id="3.10.450.50">
    <property type="match status" value="1"/>
</dbReference>
<dbReference type="OrthoDB" id="7425929at2"/>
<dbReference type="SUPFAM" id="SSF54427">
    <property type="entry name" value="NTF2-like"/>
    <property type="match status" value="1"/>
</dbReference>